<dbReference type="Pfam" id="PF01047">
    <property type="entry name" value="MarR"/>
    <property type="match status" value="1"/>
</dbReference>
<protein>
    <submittedName>
        <fullName evidence="2">DNA-binding MarR family transcriptional regulator</fullName>
    </submittedName>
</protein>
<dbReference type="PANTHER" id="PTHR39515">
    <property type="entry name" value="CONSERVED PROTEIN"/>
    <property type="match status" value="1"/>
</dbReference>
<reference evidence="2 3" key="1">
    <citation type="submission" date="2019-03" db="EMBL/GenBank/DDBJ databases">
        <title>Genomic Encyclopedia of Type Strains, Phase IV (KMG-IV): sequencing the most valuable type-strain genomes for metagenomic binning, comparative biology and taxonomic classification.</title>
        <authorList>
            <person name="Goeker M."/>
        </authorList>
    </citation>
    <scope>NUCLEOTIDE SEQUENCE [LARGE SCALE GENOMIC DNA]</scope>
    <source>
        <strain evidence="2 3">DSM 45775</strain>
    </source>
</reference>
<comment type="caution">
    <text evidence="2">The sequence shown here is derived from an EMBL/GenBank/DDBJ whole genome shotgun (WGS) entry which is preliminary data.</text>
</comment>
<dbReference type="OrthoDB" id="3215377at2"/>
<dbReference type="SMART" id="SM00347">
    <property type="entry name" value="HTH_MARR"/>
    <property type="match status" value="1"/>
</dbReference>
<proteinExistence type="predicted"/>
<evidence type="ECO:0000313" key="3">
    <source>
        <dbReference type="Proteomes" id="UP000295705"/>
    </source>
</evidence>
<feature type="domain" description="HTH marR-type" evidence="1">
    <location>
        <begin position="4"/>
        <end position="147"/>
    </location>
</feature>
<dbReference type="AlphaFoldDB" id="A0A4R6V9J5"/>
<dbReference type="InterPro" id="IPR036390">
    <property type="entry name" value="WH_DNA-bd_sf"/>
</dbReference>
<accession>A0A4R6V9J5</accession>
<dbReference type="InterPro" id="IPR036388">
    <property type="entry name" value="WH-like_DNA-bd_sf"/>
</dbReference>
<dbReference type="PROSITE" id="PS50995">
    <property type="entry name" value="HTH_MARR_2"/>
    <property type="match status" value="1"/>
</dbReference>
<dbReference type="EMBL" id="SNYO01000004">
    <property type="protein sequence ID" value="TDQ58285.1"/>
    <property type="molecule type" value="Genomic_DNA"/>
</dbReference>
<dbReference type="InterPro" id="IPR052526">
    <property type="entry name" value="HTH-type_Bedaq_tolerance"/>
</dbReference>
<dbReference type="Proteomes" id="UP000295705">
    <property type="component" value="Unassembled WGS sequence"/>
</dbReference>
<sequence>MTETRELSASAVRAAHEVRVVVGRLRRRLRESHQAGVLTLTQTSLLSRLEREGARTASELAAAEGIRPQSVATSTGVLEERGLVTRRPDPDDGRRQLLTISPRGRELIDSTRAAREEWLAVALQERLTDDERATVVAAMELLDRVTDR</sequence>
<gene>
    <name evidence="2" type="ORF">EV188_10424</name>
</gene>
<organism evidence="2 3">
    <name type="scientific">Actinomycetospora succinea</name>
    <dbReference type="NCBI Taxonomy" id="663603"/>
    <lineage>
        <taxon>Bacteria</taxon>
        <taxon>Bacillati</taxon>
        <taxon>Actinomycetota</taxon>
        <taxon>Actinomycetes</taxon>
        <taxon>Pseudonocardiales</taxon>
        <taxon>Pseudonocardiaceae</taxon>
        <taxon>Actinomycetospora</taxon>
    </lineage>
</organism>
<dbReference type="RefSeq" id="WP_133827161.1">
    <property type="nucleotide sequence ID" value="NZ_BAABHR010000006.1"/>
</dbReference>
<dbReference type="InterPro" id="IPR000835">
    <property type="entry name" value="HTH_MarR-typ"/>
</dbReference>
<dbReference type="Gene3D" id="1.10.10.10">
    <property type="entry name" value="Winged helix-like DNA-binding domain superfamily/Winged helix DNA-binding domain"/>
    <property type="match status" value="1"/>
</dbReference>
<keyword evidence="2" id="KW-0238">DNA-binding</keyword>
<dbReference type="SUPFAM" id="SSF46785">
    <property type="entry name" value="Winged helix' DNA-binding domain"/>
    <property type="match status" value="1"/>
</dbReference>
<evidence type="ECO:0000313" key="2">
    <source>
        <dbReference type="EMBL" id="TDQ58285.1"/>
    </source>
</evidence>
<dbReference type="PANTHER" id="PTHR39515:SF2">
    <property type="entry name" value="HTH-TYPE TRANSCRIPTIONAL REGULATOR RV0880"/>
    <property type="match status" value="1"/>
</dbReference>
<name>A0A4R6V9J5_9PSEU</name>
<keyword evidence="3" id="KW-1185">Reference proteome</keyword>
<dbReference type="GO" id="GO:0003677">
    <property type="term" value="F:DNA binding"/>
    <property type="evidence" value="ECO:0007669"/>
    <property type="project" value="UniProtKB-KW"/>
</dbReference>
<dbReference type="Gene3D" id="1.10.287.100">
    <property type="match status" value="1"/>
</dbReference>
<evidence type="ECO:0000259" key="1">
    <source>
        <dbReference type="PROSITE" id="PS50995"/>
    </source>
</evidence>
<dbReference type="GO" id="GO:0003700">
    <property type="term" value="F:DNA-binding transcription factor activity"/>
    <property type="evidence" value="ECO:0007669"/>
    <property type="project" value="InterPro"/>
</dbReference>